<protein>
    <submittedName>
        <fullName evidence="1">Uncharacterized protein</fullName>
    </submittedName>
</protein>
<accession>A0A480AG49</accession>
<organism evidence="1 2">
    <name type="scientific">Dolichospermum planctonicum</name>
    <dbReference type="NCBI Taxonomy" id="136072"/>
    <lineage>
        <taxon>Bacteria</taxon>
        <taxon>Bacillati</taxon>
        <taxon>Cyanobacteriota</taxon>
        <taxon>Cyanophyceae</taxon>
        <taxon>Nostocales</taxon>
        <taxon>Aphanizomenonaceae</taxon>
        <taxon>Dolichospermum</taxon>
    </lineage>
</organism>
<evidence type="ECO:0000313" key="1">
    <source>
        <dbReference type="EMBL" id="GCL42693.1"/>
    </source>
</evidence>
<dbReference type="Proteomes" id="UP000299367">
    <property type="component" value="Unassembled WGS sequence"/>
</dbReference>
<dbReference type="AlphaFoldDB" id="A0A480AG49"/>
<sequence>MEHLYYAAINLEKEAVRLTVLACGLDSADTSRMKQEEKTDYC</sequence>
<comment type="caution">
    <text evidence="1">The sequence shown here is derived from an EMBL/GenBank/DDBJ whole genome shotgun (WGS) entry which is preliminary data.</text>
</comment>
<dbReference type="EMBL" id="BJCF01000025">
    <property type="protein sequence ID" value="GCL42693.1"/>
    <property type="molecule type" value="Genomic_DNA"/>
</dbReference>
<proteinExistence type="predicted"/>
<evidence type="ECO:0000313" key="2">
    <source>
        <dbReference type="Proteomes" id="UP000299367"/>
    </source>
</evidence>
<gene>
    <name evidence="1" type="ORF">NIES80_24000</name>
</gene>
<dbReference type="RefSeq" id="WP_255501572.1">
    <property type="nucleotide sequence ID" value="NZ_BJCF01000025.1"/>
</dbReference>
<name>A0A480AG49_9CYAN</name>
<reference evidence="2" key="1">
    <citation type="submission" date="2019-02" db="EMBL/GenBank/DDBJ databases">
        <title>Draft genome sequence of Dolichospermum planctonicum NIES-80.</title>
        <authorList>
            <person name="Yamaguchi H."/>
            <person name="Suzuki S."/>
            <person name="Kawachi M."/>
        </authorList>
    </citation>
    <scope>NUCLEOTIDE SEQUENCE [LARGE SCALE GENOMIC DNA]</scope>
    <source>
        <strain evidence="2">NIES-80</strain>
    </source>
</reference>